<evidence type="ECO:0000256" key="5">
    <source>
        <dbReference type="PROSITE-ProRule" id="PRU00560"/>
    </source>
</evidence>
<dbReference type="SUPFAM" id="SSF52540">
    <property type="entry name" value="P-loop containing nucleoside triphosphate hydrolases"/>
    <property type="match status" value="1"/>
</dbReference>
<dbReference type="PROSITE" id="PS51198">
    <property type="entry name" value="UVRD_HELICASE_ATP_BIND"/>
    <property type="match status" value="1"/>
</dbReference>
<evidence type="ECO:0000256" key="4">
    <source>
        <dbReference type="ARBA" id="ARBA00022840"/>
    </source>
</evidence>
<dbReference type="Gene3D" id="3.40.50.300">
    <property type="entry name" value="P-loop containing nucleotide triphosphate hydrolases"/>
    <property type="match status" value="3"/>
</dbReference>
<evidence type="ECO:0000313" key="8">
    <source>
        <dbReference type="EMBL" id="GAA3006971.1"/>
    </source>
</evidence>
<keyword evidence="3 5" id="KW-0347">Helicase</keyword>
<feature type="region of interest" description="Disordered" evidence="6">
    <location>
        <begin position="888"/>
        <end position="925"/>
    </location>
</feature>
<feature type="region of interest" description="Disordered" evidence="6">
    <location>
        <begin position="277"/>
        <end position="307"/>
    </location>
</feature>
<protein>
    <recommendedName>
        <fullName evidence="7">UvrD-like helicase ATP-binding domain-containing protein</fullName>
    </recommendedName>
</protein>
<feature type="region of interest" description="Disordered" evidence="6">
    <location>
        <begin position="62"/>
        <end position="103"/>
    </location>
</feature>
<reference evidence="9" key="1">
    <citation type="journal article" date="2019" name="Int. J. Syst. Evol. Microbiol.">
        <title>The Global Catalogue of Microorganisms (GCM) 10K type strain sequencing project: providing services to taxonomists for standard genome sequencing and annotation.</title>
        <authorList>
            <consortium name="The Broad Institute Genomics Platform"/>
            <consortium name="The Broad Institute Genome Sequencing Center for Infectious Disease"/>
            <person name="Wu L."/>
            <person name="Ma J."/>
        </authorList>
    </citation>
    <scope>NUCLEOTIDE SEQUENCE [LARGE SCALE GENOMIC DNA]</scope>
    <source>
        <strain evidence="9">JCM 3106</strain>
    </source>
</reference>
<dbReference type="InterPro" id="IPR027417">
    <property type="entry name" value="P-loop_NTPase"/>
</dbReference>
<name>A0ABP6KHV6_9ACTN</name>
<keyword evidence="4 5" id="KW-0067">ATP-binding</keyword>
<evidence type="ECO:0000256" key="2">
    <source>
        <dbReference type="ARBA" id="ARBA00022801"/>
    </source>
</evidence>
<gene>
    <name evidence="8" type="ORF">GCM10017559_31170</name>
</gene>
<feature type="binding site" evidence="5">
    <location>
        <begin position="353"/>
        <end position="360"/>
    </location>
    <ligand>
        <name>ATP</name>
        <dbReference type="ChEBI" id="CHEBI:30616"/>
    </ligand>
</feature>
<dbReference type="PANTHER" id="PTHR11070">
    <property type="entry name" value="UVRD / RECB / PCRA DNA HELICASE FAMILY MEMBER"/>
    <property type="match status" value="1"/>
</dbReference>
<evidence type="ECO:0000259" key="7">
    <source>
        <dbReference type="PROSITE" id="PS51198"/>
    </source>
</evidence>
<feature type="compositionally biased region" description="Pro residues" evidence="6">
    <location>
        <begin position="25"/>
        <end position="34"/>
    </location>
</feature>
<keyword evidence="1 5" id="KW-0547">Nucleotide-binding</keyword>
<evidence type="ECO:0000256" key="6">
    <source>
        <dbReference type="SAM" id="MobiDB-lite"/>
    </source>
</evidence>
<feature type="region of interest" description="Disordered" evidence="6">
    <location>
        <begin position="19"/>
        <end position="48"/>
    </location>
</feature>
<evidence type="ECO:0000256" key="3">
    <source>
        <dbReference type="ARBA" id="ARBA00022806"/>
    </source>
</evidence>
<organism evidence="8 9">
    <name type="scientific">Streptosporangium longisporum</name>
    <dbReference type="NCBI Taxonomy" id="46187"/>
    <lineage>
        <taxon>Bacteria</taxon>
        <taxon>Bacillati</taxon>
        <taxon>Actinomycetota</taxon>
        <taxon>Actinomycetes</taxon>
        <taxon>Streptosporangiales</taxon>
        <taxon>Streptosporangiaceae</taxon>
        <taxon>Streptosporangium</taxon>
    </lineage>
</organism>
<comment type="caution">
    <text evidence="8">The sequence shown here is derived from an EMBL/GenBank/DDBJ whole genome shotgun (WGS) entry which is preliminary data.</text>
</comment>
<dbReference type="Proteomes" id="UP001499930">
    <property type="component" value="Unassembled WGS sequence"/>
</dbReference>
<evidence type="ECO:0000313" key="9">
    <source>
        <dbReference type="Proteomes" id="UP001499930"/>
    </source>
</evidence>
<dbReference type="EMBL" id="BAAAWD010000007">
    <property type="protein sequence ID" value="GAA3006971.1"/>
    <property type="molecule type" value="Genomic_DNA"/>
</dbReference>
<sequence length="1088" mass="117031">MSVTRHAADRVTERSLFAPIRCDPRVPPKNPRPEVPVGTDLGGNMGSADLADLADLTDLTDRATSTRGDHGDRADRAERAAGTGGGGRADRGTGAAGGNRADRVTAPIGGNPAALAATVGHAALAAGGELAVAVANDRTATIAEEQRAVDHAYDCLEWRRLDTGRVRSARTLEDPDSGLPFVPDLPPEFGASDDLDGQPLVFLRVDVADDPDGRETWRIGRRSVRDTEGDLVVISWTSEQAVRWMKARASRPGEIRLRRRLRMHGRTVTDYLDDIRPRVANRRTQEPLPGDSVLPSSQAPQAVEPPGEDADAFLLADLDRGRDGIMRDIVETIQRDQLELVSDGRPGVLVVQGGPGTGKTAVGLHRVVWLLDPTNRGLTPDDVLVIGPHRGFLRYVGQVLPRLGSRGVATVEVSRLWDGEVRGEDTPQAHLVKSDERMAEVLHRVVESGIRPEALASHISDDVFSTPYRGTALTLPAAEIEALAVGARDSSGPYLVRRRKFVDMFVDRLLTRYAKASPGQRSDAALRSGIEKHGRVASLINAIWPALNAETILRRTLNDAEVLRTAASGLLTAEEREAVTRPRVARASEEPWTLDDLVCLEELRHLLSGDEPRRYRHIVVDEAQDLTPMQARSIARRCPGGSMTVLGDLAQTTGARQYDVWERLAGILSGHDGWHLAELTKGYRVPDEVMRFAEPLARSVSLSTAVPRSVRGIDETSLRITRVEQDRLVDEAVARALDLATAGLERSRSVAVIVPDDTALLEELERRITEVQGAVPANDVPPVSVLPATLARGLEFDHVVVVEPAAIAAQGPAGPRRLYVAITRCTQSLSVVHAAPLPAVLGGPAVEVRSTPDGTTGTMPEVAVSNIVIPDIAVSEVTVSEVTVAEVSGEDPTSTLTVTDRPVTPTLTMPEEPLSIIGTSGTLGPSSQEITNVDAGTSAQDDGFQDFVSSLEERVRADRRCHVHEQLRHMLIAELHGARLAPSQSPFADITCEGPEGSVLYEVLGEGGHAYGRMREAVLRIMEVEHVTGARAEHLFLVLPQAPEHAWAPAMLATAFDITTIWRDGTSWAGNGLTVALGRTSTAGSAPG</sequence>
<feature type="domain" description="UvrD-like helicase ATP-binding" evidence="7">
    <location>
        <begin position="332"/>
        <end position="709"/>
    </location>
</feature>
<feature type="compositionally biased region" description="Basic and acidic residues" evidence="6">
    <location>
        <begin position="67"/>
        <end position="79"/>
    </location>
</feature>
<evidence type="ECO:0000256" key="1">
    <source>
        <dbReference type="ARBA" id="ARBA00022741"/>
    </source>
</evidence>
<dbReference type="InterPro" id="IPR000212">
    <property type="entry name" value="DNA_helicase_UvrD/REP"/>
</dbReference>
<keyword evidence="2 5" id="KW-0378">Hydrolase</keyword>
<dbReference type="InterPro" id="IPR014016">
    <property type="entry name" value="UvrD-like_ATP-bd"/>
</dbReference>
<dbReference type="PANTHER" id="PTHR11070:SF45">
    <property type="entry name" value="DNA 3'-5' HELICASE"/>
    <property type="match status" value="1"/>
</dbReference>
<proteinExistence type="predicted"/>
<accession>A0ABP6KHV6</accession>
<keyword evidence="9" id="KW-1185">Reference proteome</keyword>